<sequence length="358" mass="39847">MEVSQARFGNVFRAFHSVPKCFPNLPLARPVANRERKIAETFRDVSIVLKRTETPRNVLCRDYAPTAYGSLQTSITNVACNSFVTNVVWDGKPLVAERDIGIVQAALDTYSVVVLRNAELTLDEHIALTKLLGEPEVVTDMRNHHPDSLDVLVVNNLGLTPVIGNTCWHSDRSFLPTPTRHTILHGVVVGANGMGDTIFADMVGAYAEAPADWKCLMEGAKGVHTYDKTARLRARLHNTEIEEYMTRYPPVRHPLVRCCDDPGSNRPAAALFISELCLAGLEYDDGTAVPGLTPDMLLEHATQYQFVYRHRWVPGDVIIWDNRRVLHKVASLTPGVPRVLHRTTTADDVPIPFTPNKN</sequence>
<dbReference type="EMBL" id="CM026422">
    <property type="protein sequence ID" value="KAG0587209.1"/>
    <property type="molecule type" value="Genomic_DNA"/>
</dbReference>
<dbReference type="Gene3D" id="3.60.130.10">
    <property type="entry name" value="Clavaminate synthase-like"/>
    <property type="match status" value="1"/>
</dbReference>
<dbReference type="Pfam" id="PF02668">
    <property type="entry name" value="TauD"/>
    <property type="match status" value="1"/>
</dbReference>
<dbReference type="SUPFAM" id="SSF51197">
    <property type="entry name" value="Clavaminate synthase-like"/>
    <property type="match status" value="1"/>
</dbReference>
<comment type="similarity">
    <text evidence="1">Belongs to the TfdA dioxygenase family.</text>
</comment>
<evidence type="ECO:0000256" key="3">
    <source>
        <dbReference type="ARBA" id="ARBA00022964"/>
    </source>
</evidence>
<dbReference type="AlphaFoldDB" id="A0A8T0IW94"/>
<reference evidence="7" key="1">
    <citation type="submission" date="2020-06" db="EMBL/GenBank/DDBJ databases">
        <title>WGS assembly of Ceratodon purpureus strain R40.</title>
        <authorList>
            <person name="Carey S.B."/>
            <person name="Jenkins J."/>
            <person name="Shu S."/>
            <person name="Lovell J.T."/>
            <person name="Sreedasyam A."/>
            <person name="Maumus F."/>
            <person name="Tiley G.P."/>
            <person name="Fernandez-Pozo N."/>
            <person name="Barry K."/>
            <person name="Chen C."/>
            <person name="Wang M."/>
            <person name="Lipzen A."/>
            <person name="Daum C."/>
            <person name="Saski C.A."/>
            <person name="Payton A.C."/>
            <person name="Mcbreen J.C."/>
            <person name="Conrad R.E."/>
            <person name="Kollar L.M."/>
            <person name="Olsson S."/>
            <person name="Huttunen S."/>
            <person name="Landis J.B."/>
            <person name="Wickett N.J."/>
            <person name="Johnson M.G."/>
            <person name="Rensing S.A."/>
            <person name="Grimwood J."/>
            <person name="Schmutz J."/>
            <person name="Mcdaniel S.F."/>
        </authorList>
    </citation>
    <scope>NUCLEOTIDE SEQUENCE</scope>
    <source>
        <strain evidence="7">R40</strain>
    </source>
</reference>
<comment type="caution">
    <text evidence="7">The sequence shown here is derived from an EMBL/GenBank/DDBJ whole genome shotgun (WGS) entry which is preliminary data.</text>
</comment>
<evidence type="ECO:0000256" key="2">
    <source>
        <dbReference type="ARBA" id="ARBA00022723"/>
    </source>
</evidence>
<dbReference type="PANTHER" id="PTHR43779:SF3">
    <property type="entry name" value="(3R)-3-[(CARBOXYMETHYL)AMINO]FATTY ACID OXYGENASE_DECARBOXYLASE"/>
    <property type="match status" value="1"/>
</dbReference>
<dbReference type="InterPro" id="IPR003819">
    <property type="entry name" value="TauD/TfdA-like"/>
</dbReference>
<dbReference type="InterPro" id="IPR051178">
    <property type="entry name" value="TfdA_dioxygenase"/>
</dbReference>
<dbReference type="InterPro" id="IPR042098">
    <property type="entry name" value="TauD-like_sf"/>
</dbReference>
<gene>
    <name evidence="7" type="ORF">KC19_2G148300</name>
</gene>
<evidence type="ECO:0000256" key="5">
    <source>
        <dbReference type="ARBA" id="ARBA00023004"/>
    </source>
</evidence>
<dbReference type="Proteomes" id="UP000822688">
    <property type="component" value="Chromosome 2"/>
</dbReference>
<dbReference type="GO" id="GO:0051213">
    <property type="term" value="F:dioxygenase activity"/>
    <property type="evidence" value="ECO:0007669"/>
    <property type="project" value="UniProtKB-KW"/>
</dbReference>
<keyword evidence="2" id="KW-0479">Metal-binding</keyword>
<keyword evidence="3" id="KW-0223">Dioxygenase</keyword>
<evidence type="ECO:0000256" key="4">
    <source>
        <dbReference type="ARBA" id="ARBA00023002"/>
    </source>
</evidence>
<feature type="domain" description="TauD/TfdA-like" evidence="6">
    <location>
        <begin position="100"/>
        <end position="344"/>
    </location>
</feature>
<keyword evidence="4" id="KW-0560">Oxidoreductase</keyword>
<evidence type="ECO:0000259" key="6">
    <source>
        <dbReference type="Pfam" id="PF02668"/>
    </source>
</evidence>
<keyword evidence="8" id="KW-1185">Reference proteome</keyword>
<dbReference type="GO" id="GO:0046872">
    <property type="term" value="F:metal ion binding"/>
    <property type="evidence" value="ECO:0007669"/>
    <property type="project" value="UniProtKB-KW"/>
</dbReference>
<name>A0A8T0IW94_CERPU</name>
<accession>A0A8T0IW94</accession>
<evidence type="ECO:0000256" key="1">
    <source>
        <dbReference type="ARBA" id="ARBA00005896"/>
    </source>
</evidence>
<proteinExistence type="inferred from homology"/>
<protein>
    <recommendedName>
        <fullName evidence="6">TauD/TfdA-like domain-containing protein</fullName>
    </recommendedName>
</protein>
<evidence type="ECO:0000313" key="8">
    <source>
        <dbReference type="Proteomes" id="UP000822688"/>
    </source>
</evidence>
<organism evidence="7 8">
    <name type="scientific">Ceratodon purpureus</name>
    <name type="common">Fire moss</name>
    <name type="synonym">Dicranum purpureum</name>
    <dbReference type="NCBI Taxonomy" id="3225"/>
    <lineage>
        <taxon>Eukaryota</taxon>
        <taxon>Viridiplantae</taxon>
        <taxon>Streptophyta</taxon>
        <taxon>Embryophyta</taxon>
        <taxon>Bryophyta</taxon>
        <taxon>Bryophytina</taxon>
        <taxon>Bryopsida</taxon>
        <taxon>Dicranidae</taxon>
        <taxon>Pseudoditrichales</taxon>
        <taxon>Ditrichaceae</taxon>
        <taxon>Ceratodon</taxon>
    </lineage>
</organism>
<dbReference type="PANTHER" id="PTHR43779">
    <property type="entry name" value="DIOXYGENASE RV0097-RELATED"/>
    <property type="match status" value="1"/>
</dbReference>
<keyword evidence="5" id="KW-0408">Iron</keyword>
<evidence type="ECO:0000313" key="7">
    <source>
        <dbReference type="EMBL" id="KAG0587209.1"/>
    </source>
</evidence>